<dbReference type="InterPro" id="IPR036291">
    <property type="entry name" value="NAD(P)-bd_dom_sf"/>
</dbReference>
<evidence type="ECO:0000259" key="2">
    <source>
        <dbReference type="Pfam" id="PF01408"/>
    </source>
</evidence>
<feature type="domain" description="Gfo/Idh/MocA-like oxidoreductase bacterial type C-terminal" evidence="3">
    <location>
        <begin position="185"/>
        <end position="266"/>
    </location>
</feature>
<evidence type="ECO:0000259" key="3">
    <source>
        <dbReference type="Pfam" id="PF19051"/>
    </source>
</evidence>
<feature type="domain" description="Gfo/Idh/MocA-like oxidoreductase N-terminal" evidence="2">
    <location>
        <begin position="50"/>
        <end position="169"/>
    </location>
</feature>
<dbReference type="Pfam" id="PF01408">
    <property type="entry name" value="GFO_IDH_MocA"/>
    <property type="match status" value="1"/>
</dbReference>
<dbReference type="GO" id="GO:0000166">
    <property type="term" value="F:nucleotide binding"/>
    <property type="evidence" value="ECO:0007669"/>
    <property type="project" value="InterPro"/>
</dbReference>
<dbReference type="Gene3D" id="3.30.360.10">
    <property type="entry name" value="Dihydrodipicolinate Reductase, domain 2"/>
    <property type="match status" value="1"/>
</dbReference>
<dbReference type="PANTHER" id="PTHR43818">
    <property type="entry name" value="BCDNA.GH03377"/>
    <property type="match status" value="1"/>
</dbReference>
<organism evidence="4 5">
    <name type="scientific">Leeuwenhoekiella nanhaiensis</name>
    <dbReference type="NCBI Taxonomy" id="1655491"/>
    <lineage>
        <taxon>Bacteria</taxon>
        <taxon>Pseudomonadati</taxon>
        <taxon>Bacteroidota</taxon>
        <taxon>Flavobacteriia</taxon>
        <taxon>Flavobacteriales</taxon>
        <taxon>Flavobacteriaceae</taxon>
        <taxon>Leeuwenhoekiella</taxon>
    </lineage>
</organism>
<dbReference type="SUPFAM" id="SSF51735">
    <property type="entry name" value="NAD(P)-binding Rossmann-fold domains"/>
    <property type="match status" value="1"/>
</dbReference>
<dbReference type="InterPro" id="IPR000683">
    <property type="entry name" value="Gfo/Idh/MocA-like_OxRdtase_N"/>
</dbReference>
<dbReference type="RefSeq" id="WP_099647719.1">
    <property type="nucleotide sequence ID" value="NZ_KZ319310.1"/>
</dbReference>
<dbReference type="InterPro" id="IPR006311">
    <property type="entry name" value="TAT_signal"/>
</dbReference>
<dbReference type="PROSITE" id="PS51318">
    <property type="entry name" value="TAT"/>
    <property type="match status" value="1"/>
</dbReference>
<dbReference type="Proteomes" id="UP000229433">
    <property type="component" value="Unassembled WGS sequence"/>
</dbReference>
<evidence type="ECO:0000313" key="5">
    <source>
        <dbReference type="Proteomes" id="UP000229433"/>
    </source>
</evidence>
<dbReference type="OrthoDB" id="726883at2"/>
<accession>A0A2G1VLX2</accession>
<gene>
    <name evidence="4" type="ORF">CJ305_18275</name>
</gene>
<proteinExistence type="predicted"/>
<feature type="region of interest" description="Disordered" evidence="1">
    <location>
        <begin position="332"/>
        <end position="351"/>
    </location>
</feature>
<reference evidence="4 5" key="1">
    <citation type="submission" date="2017-08" db="EMBL/GenBank/DDBJ databases">
        <title>The whole genome shortgun sequences of strain Leeuwenhoekiella nanhaiensis G18 from the South China Sea.</title>
        <authorList>
            <person name="Liu Q."/>
        </authorList>
    </citation>
    <scope>NUCLEOTIDE SEQUENCE [LARGE SCALE GENOMIC DNA]</scope>
    <source>
        <strain evidence="4 5">G18</strain>
    </source>
</reference>
<sequence length="490" mass="54659">MAAQYNKRRDFLKKSGIGALGLMTSGTILAKEAQANTKEYGLKNQDEIVRTAHIGVGGMGAEDLKAMASHPQVVVKALCDVDAINLAVAHKNHPQARIFFDYRAMLKELGDEIDAVVISAPDHIHAPAALLAMQNNKPVYCQKPLTHYVSESREMRQLAANKNLVTQMGIQVHSFYDYKLATLLIQSGIIGKVHTVHAWSPKNWGYNGPEPEGSDPVPPQLDWNLWLGTAQERPYKEGFYHPANWRKLIDYGCATLGDMGVHIFDTPYNALALGVPQTIKNDCRPPNDFGYPEQNMVTYEFPGTKYTTESLKWIWYDGPGAPLLNEDLILPDSTNTKSDSSKNENLKEKTSLDAGIAEKGQLPEQGAMFVGEKGRLLLPHFMQLPLKIVKGKYVDISKEIKTISEKHNLGTPVRDYEAESPKHYHEFIDACLGKGQPSAPFDYAARLTETILLGVIAGRFPNQTLHWDAENARFKEEEANSYLMGTYRSF</sequence>
<dbReference type="SUPFAM" id="SSF55347">
    <property type="entry name" value="Glyceraldehyde-3-phosphate dehydrogenase-like, C-terminal domain"/>
    <property type="match status" value="1"/>
</dbReference>
<dbReference type="EMBL" id="NQXA01000031">
    <property type="protein sequence ID" value="PHQ27766.1"/>
    <property type="molecule type" value="Genomic_DNA"/>
</dbReference>
<evidence type="ECO:0000256" key="1">
    <source>
        <dbReference type="SAM" id="MobiDB-lite"/>
    </source>
</evidence>
<protein>
    <submittedName>
        <fullName evidence="4">Oxidoreductase</fullName>
    </submittedName>
</protein>
<dbReference type="PANTHER" id="PTHR43818:SF10">
    <property type="entry name" value="NADH-DEPENDENT DEHYDROGENASE-RELATED"/>
    <property type="match status" value="1"/>
</dbReference>
<dbReference type="Gene3D" id="3.40.50.720">
    <property type="entry name" value="NAD(P)-binding Rossmann-like Domain"/>
    <property type="match status" value="1"/>
</dbReference>
<feature type="compositionally biased region" description="Basic and acidic residues" evidence="1">
    <location>
        <begin position="339"/>
        <end position="351"/>
    </location>
</feature>
<dbReference type="InterPro" id="IPR043906">
    <property type="entry name" value="Gfo/Idh/MocA_OxRdtase_bact_C"/>
</dbReference>
<name>A0A2G1VLX2_9FLAO</name>
<dbReference type="InterPro" id="IPR050463">
    <property type="entry name" value="Gfo/Idh/MocA_oxidrdct_glycsds"/>
</dbReference>
<comment type="caution">
    <text evidence="4">The sequence shown here is derived from an EMBL/GenBank/DDBJ whole genome shotgun (WGS) entry which is preliminary data.</text>
</comment>
<keyword evidence="5" id="KW-1185">Reference proteome</keyword>
<evidence type="ECO:0000313" key="4">
    <source>
        <dbReference type="EMBL" id="PHQ27766.1"/>
    </source>
</evidence>
<dbReference type="Pfam" id="PF19051">
    <property type="entry name" value="GFO_IDH_MocA_C2"/>
    <property type="match status" value="1"/>
</dbReference>
<dbReference type="AlphaFoldDB" id="A0A2G1VLX2"/>